<dbReference type="AlphaFoldDB" id="A0A941ITC8"/>
<proteinExistence type="predicted"/>
<feature type="domain" description="Lipopolysaccharide assembly protein A" evidence="7">
    <location>
        <begin position="72"/>
        <end position="126"/>
    </location>
</feature>
<evidence type="ECO:0000256" key="4">
    <source>
        <dbReference type="ARBA" id="ARBA00023136"/>
    </source>
</evidence>
<feature type="region of interest" description="Disordered" evidence="5">
    <location>
        <begin position="134"/>
        <end position="179"/>
    </location>
</feature>
<dbReference type="Pfam" id="PF06305">
    <property type="entry name" value="LapA_dom"/>
    <property type="match status" value="1"/>
</dbReference>
<protein>
    <submittedName>
        <fullName evidence="8">LapA family protein</fullName>
    </submittedName>
</protein>
<feature type="transmembrane region" description="Helical" evidence="6">
    <location>
        <begin position="91"/>
        <end position="114"/>
    </location>
</feature>
<evidence type="ECO:0000256" key="5">
    <source>
        <dbReference type="SAM" id="MobiDB-lite"/>
    </source>
</evidence>
<sequence length="179" mass="19452">MTTTAPRESGNEPSSRQDDADPHRAAARPLEPEASAPRPEPVVVQHTRLGGVWLALALGALVLILLLVFVLQNDQHVEIHIYGGHWNAPVGVALLMAAAFGVLLVVAPAGGRIMQLKRAARRLHRERESFARIALADSQRQSPPLARPEPREPRRSQDPDPDPDPETDQPESDTTSDSG</sequence>
<feature type="region of interest" description="Disordered" evidence="5">
    <location>
        <begin position="1"/>
        <end position="39"/>
    </location>
</feature>
<feature type="transmembrane region" description="Helical" evidence="6">
    <location>
        <begin position="52"/>
        <end position="71"/>
    </location>
</feature>
<organism evidence="8 9">
    <name type="scientific">Actinospica durhamensis</name>
    <dbReference type="NCBI Taxonomy" id="1508375"/>
    <lineage>
        <taxon>Bacteria</taxon>
        <taxon>Bacillati</taxon>
        <taxon>Actinomycetota</taxon>
        <taxon>Actinomycetes</taxon>
        <taxon>Catenulisporales</taxon>
        <taxon>Actinospicaceae</taxon>
        <taxon>Actinospica</taxon>
    </lineage>
</organism>
<evidence type="ECO:0000256" key="6">
    <source>
        <dbReference type="SAM" id="Phobius"/>
    </source>
</evidence>
<dbReference type="EMBL" id="JAGSOG010000052">
    <property type="protein sequence ID" value="MBR7834221.1"/>
    <property type="molecule type" value="Genomic_DNA"/>
</dbReference>
<reference evidence="8" key="1">
    <citation type="submission" date="2021-04" db="EMBL/GenBank/DDBJ databases">
        <title>Genome based classification of Actinospica acidithermotolerans sp. nov., an actinobacterium isolated from an Indonesian hot spring.</title>
        <authorList>
            <person name="Kusuma A.B."/>
            <person name="Putra K.E."/>
            <person name="Nafisah S."/>
            <person name="Loh J."/>
            <person name="Nouioui I."/>
            <person name="Goodfellow M."/>
        </authorList>
    </citation>
    <scope>NUCLEOTIDE SEQUENCE</scope>
    <source>
        <strain evidence="8">CSCA 57</strain>
    </source>
</reference>
<gene>
    <name evidence="8" type="ORF">KDL01_13180</name>
</gene>
<evidence type="ECO:0000259" key="7">
    <source>
        <dbReference type="Pfam" id="PF06305"/>
    </source>
</evidence>
<evidence type="ECO:0000256" key="2">
    <source>
        <dbReference type="ARBA" id="ARBA00022692"/>
    </source>
</evidence>
<feature type="compositionally biased region" description="Polar residues" evidence="5">
    <location>
        <begin position="1"/>
        <end position="14"/>
    </location>
</feature>
<keyword evidence="2 6" id="KW-0812">Transmembrane</keyword>
<keyword evidence="1" id="KW-1003">Cell membrane</keyword>
<feature type="compositionally biased region" description="Basic and acidic residues" evidence="5">
    <location>
        <begin position="15"/>
        <end position="24"/>
    </location>
</feature>
<dbReference type="GO" id="GO:0005886">
    <property type="term" value="C:plasma membrane"/>
    <property type="evidence" value="ECO:0007669"/>
    <property type="project" value="InterPro"/>
</dbReference>
<evidence type="ECO:0000256" key="3">
    <source>
        <dbReference type="ARBA" id="ARBA00022989"/>
    </source>
</evidence>
<feature type="compositionally biased region" description="Basic and acidic residues" evidence="5">
    <location>
        <begin position="148"/>
        <end position="158"/>
    </location>
</feature>
<keyword evidence="9" id="KW-1185">Reference proteome</keyword>
<feature type="compositionally biased region" description="Acidic residues" evidence="5">
    <location>
        <begin position="159"/>
        <end position="171"/>
    </location>
</feature>
<accession>A0A941ITC8</accession>
<keyword evidence="4 6" id="KW-0472">Membrane</keyword>
<keyword evidence="3 6" id="KW-1133">Transmembrane helix</keyword>
<dbReference type="RefSeq" id="WP_212528742.1">
    <property type="nucleotide sequence ID" value="NZ_JAGSOG010000052.1"/>
</dbReference>
<name>A0A941ITC8_9ACTN</name>
<evidence type="ECO:0000313" key="8">
    <source>
        <dbReference type="EMBL" id="MBR7834221.1"/>
    </source>
</evidence>
<evidence type="ECO:0000313" key="9">
    <source>
        <dbReference type="Proteomes" id="UP000675781"/>
    </source>
</evidence>
<dbReference type="InterPro" id="IPR010445">
    <property type="entry name" value="LapA_dom"/>
</dbReference>
<evidence type="ECO:0000256" key="1">
    <source>
        <dbReference type="ARBA" id="ARBA00022475"/>
    </source>
</evidence>
<dbReference type="Proteomes" id="UP000675781">
    <property type="component" value="Unassembled WGS sequence"/>
</dbReference>
<comment type="caution">
    <text evidence="8">The sequence shown here is derived from an EMBL/GenBank/DDBJ whole genome shotgun (WGS) entry which is preliminary data.</text>
</comment>